<feature type="domain" description="Integrase catalytic" evidence="1">
    <location>
        <begin position="121"/>
        <end position="254"/>
    </location>
</feature>
<dbReference type="EMBL" id="CP058559">
    <property type="protein sequence ID" value="QNO13736.1"/>
    <property type="molecule type" value="Genomic_DNA"/>
</dbReference>
<dbReference type="Proteomes" id="UP000516160">
    <property type="component" value="Chromosome"/>
</dbReference>
<dbReference type="InterPro" id="IPR054353">
    <property type="entry name" value="IstA-like_C"/>
</dbReference>
<sequence length="500" mass="58318">MIEVVQYNDIRIMAFNEGLSQRAIAEKLGIHRETVKRALARDEHGYQLTVDRPKPVNDEFEERIKEMLIENSYRQRKDRLTKTRMHELMCEEGYKGSYSSFTHLVRQIESSEELKSKEAFFKLAPIPGTLQVDFGDMVVMDNGIPKVIQVFCAKLTTSKSEFIKSYPRQSTEFFFDGLNSAFIFYGGIPKRIVFDNLKQAVKEIKTEKERILQERFLRFSAYYAFEAIFCNPSRGNEKGLVENLVKYTRNNYFKPRVNFEGFDKLNKDLLAHCHKRMVKNNWYPALRTEVESSFMELKEVYNPATLVMAKVNTYSLVHVDSNRYSVPTQHVGRRVNVHIFPFEIKVYYQQELIATHTRLFGKNKDSLEPLHFLELLRQKPGAIQDAQVMKDWKLAPIFEAYHNQLQCRRESKSKGTREYIEILNLIKTCGMSKVKAALVELDKTNCYGYEAVVSKLRLGDQSETIKNLDYQILVERNLHTIHSPVVKASSYDFLLREGVN</sequence>
<dbReference type="PANTHER" id="PTHR35004">
    <property type="entry name" value="TRANSPOSASE RV3428C-RELATED"/>
    <property type="match status" value="1"/>
</dbReference>
<dbReference type="AlphaFoldDB" id="A0A7G9W4X4"/>
<dbReference type="GO" id="GO:0015074">
    <property type="term" value="P:DNA integration"/>
    <property type="evidence" value="ECO:0007669"/>
    <property type="project" value="InterPro"/>
</dbReference>
<dbReference type="InterPro" id="IPR001584">
    <property type="entry name" value="Integrase_cat-core"/>
</dbReference>
<dbReference type="Gene3D" id="1.10.10.60">
    <property type="entry name" value="Homeodomain-like"/>
    <property type="match status" value="1"/>
</dbReference>
<proteinExistence type="predicted"/>
<evidence type="ECO:0000259" key="1">
    <source>
        <dbReference type="PROSITE" id="PS50994"/>
    </source>
</evidence>
<accession>A0A7G9W4X4</accession>
<gene>
    <name evidence="2" type="ORF">HYG86_02660</name>
</gene>
<reference evidence="2 3" key="1">
    <citation type="submission" date="2020-07" db="EMBL/GenBank/DDBJ databases">
        <title>Alkalicella. sp. LB2 genome.</title>
        <authorList>
            <person name="Postec A."/>
            <person name="Quemeneur M."/>
        </authorList>
    </citation>
    <scope>NUCLEOTIDE SEQUENCE [LARGE SCALE GENOMIC DNA]</scope>
    <source>
        <strain evidence="2 3">LB2</strain>
    </source>
</reference>
<dbReference type="RefSeq" id="WP_213167401.1">
    <property type="nucleotide sequence ID" value="NZ_CP058559.1"/>
</dbReference>
<name>A0A7G9W4X4_ALKCA</name>
<dbReference type="SUPFAM" id="SSF46689">
    <property type="entry name" value="Homeodomain-like"/>
    <property type="match status" value="1"/>
</dbReference>
<keyword evidence="3" id="KW-1185">Reference proteome</keyword>
<dbReference type="InterPro" id="IPR009057">
    <property type="entry name" value="Homeodomain-like_sf"/>
</dbReference>
<organism evidence="2 3">
    <name type="scientific">Alkalicella caledoniensis</name>
    <dbReference type="NCBI Taxonomy" id="2731377"/>
    <lineage>
        <taxon>Bacteria</taxon>
        <taxon>Bacillati</taxon>
        <taxon>Bacillota</taxon>
        <taxon>Clostridia</taxon>
        <taxon>Eubacteriales</taxon>
        <taxon>Proteinivoracaceae</taxon>
        <taxon>Alkalicella</taxon>
    </lineage>
</organism>
<dbReference type="Pfam" id="PF22483">
    <property type="entry name" value="Mu-transpos_C_2"/>
    <property type="match status" value="1"/>
</dbReference>
<dbReference type="PROSITE" id="PS50994">
    <property type="entry name" value="INTEGRASE"/>
    <property type="match status" value="1"/>
</dbReference>
<protein>
    <submittedName>
        <fullName evidence="2">IS21 family transposase</fullName>
    </submittedName>
</protein>
<dbReference type="NCBIfam" id="NF033546">
    <property type="entry name" value="transpos_IS21"/>
    <property type="match status" value="1"/>
</dbReference>
<evidence type="ECO:0000313" key="2">
    <source>
        <dbReference type="EMBL" id="QNO13736.1"/>
    </source>
</evidence>
<dbReference type="KEGG" id="acae:HYG86_02660"/>
<dbReference type="PANTHER" id="PTHR35004:SF7">
    <property type="entry name" value="INTEGRASE PROTEIN"/>
    <property type="match status" value="1"/>
</dbReference>
<evidence type="ECO:0000313" key="3">
    <source>
        <dbReference type="Proteomes" id="UP000516160"/>
    </source>
</evidence>